<organism evidence="15">
    <name type="scientific">Capitella teleta</name>
    <name type="common">Polychaete worm</name>
    <dbReference type="NCBI Taxonomy" id="283909"/>
    <lineage>
        <taxon>Eukaryota</taxon>
        <taxon>Metazoa</taxon>
        <taxon>Spiralia</taxon>
        <taxon>Lophotrochozoa</taxon>
        <taxon>Annelida</taxon>
        <taxon>Polychaeta</taxon>
        <taxon>Sedentaria</taxon>
        <taxon>Scolecida</taxon>
        <taxon>Capitellidae</taxon>
        <taxon>Capitella</taxon>
    </lineage>
</organism>
<evidence type="ECO:0000313" key="17">
    <source>
        <dbReference type="Proteomes" id="UP000014760"/>
    </source>
</evidence>
<feature type="domain" description="Fucosyltransferase C-terminal" evidence="13">
    <location>
        <begin position="103"/>
        <end position="277"/>
    </location>
</feature>
<gene>
    <name evidence="15" type="ORF">CAPTEDRAFT_126510</name>
</gene>
<comment type="subcellular location">
    <subcellularLocation>
        <location evidence="1">Golgi apparatus membrane</location>
        <topology evidence="1">Single-pass type II membrane protein</topology>
    </subcellularLocation>
    <subcellularLocation>
        <location evidence="12">Golgi apparatus</location>
        <location evidence="12">Golgi stack membrane</location>
        <topology evidence="12">Single-pass type II membrane protein</topology>
    </subcellularLocation>
</comment>
<accession>R7U224</accession>
<keyword evidence="10" id="KW-0472">Membrane</keyword>
<proteinExistence type="inferred from homology"/>
<evidence type="ECO:0000313" key="15">
    <source>
        <dbReference type="EMBL" id="ELT99917.1"/>
    </source>
</evidence>
<sequence length="327" mass="38685">MKCSYNPNPKEIWDEAEVVIFHGRHITKDHPVPTYRPPRQKWLFYESEPPLRVWDRVKVLNDVWGEFNFTSTYMDDSDLPYSYFKLECEKVKGWKPSGINWAQNKTKTTAWWVSHCKCDSRREMYVEEMKKFLQVDVMGSCGTPKCGSYVEGPRCVEDLLHNDYKFYLAFENSFCKEYYTEKLSKCLSINVIPVLMGLHDYTDFMPEGSYLDVRDFKGPQHLAEFMNYLDKNDTAYNEYIERRSTVKCEKRDKLPFSCVLCQYLHEHRHQRQIAPDTRKTFNAASHCISPKKFFKGIAEGIYSTIDTPEVFEEIGNDMEWTDEKIIV</sequence>
<evidence type="ECO:0000256" key="12">
    <source>
        <dbReference type="RuleBase" id="RU003832"/>
    </source>
</evidence>
<evidence type="ECO:0000256" key="3">
    <source>
        <dbReference type="ARBA" id="ARBA00008919"/>
    </source>
</evidence>
<dbReference type="EMBL" id="AMQN01009852">
    <property type="status" value="NOT_ANNOTATED_CDS"/>
    <property type="molecule type" value="Genomic_DNA"/>
</dbReference>
<dbReference type="SUPFAM" id="SSF53756">
    <property type="entry name" value="UDP-Glycosyltransferase/glycogen phosphorylase"/>
    <property type="match status" value="1"/>
</dbReference>
<keyword evidence="5 12" id="KW-0808">Transferase</keyword>
<evidence type="ECO:0000259" key="14">
    <source>
        <dbReference type="Pfam" id="PF17039"/>
    </source>
</evidence>
<evidence type="ECO:0000256" key="9">
    <source>
        <dbReference type="ARBA" id="ARBA00023034"/>
    </source>
</evidence>
<dbReference type="Proteomes" id="UP000014760">
    <property type="component" value="Unassembled WGS sequence"/>
</dbReference>
<dbReference type="PANTHER" id="PTHR48438">
    <property type="entry name" value="ALPHA-(1,3)-FUCOSYLTRANSFERASE C-RELATED"/>
    <property type="match status" value="1"/>
</dbReference>
<keyword evidence="7" id="KW-0735">Signal-anchor</keyword>
<dbReference type="HOGENOM" id="CLU_032075_3_0_1"/>
<evidence type="ECO:0000256" key="1">
    <source>
        <dbReference type="ARBA" id="ARBA00004323"/>
    </source>
</evidence>
<dbReference type="GO" id="GO:0008417">
    <property type="term" value="F:fucosyltransferase activity"/>
    <property type="evidence" value="ECO:0007669"/>
    <property type="project" value="InterPro"/>
</dbReference>
<comment type="pathway">
    <text evidence="2">Protein modification; protein glycosylation.</text>
</comment>
<dbReference type="PANTHER" id="PTHR48438:SF1">
    <property type="entry name" value="ALPHA-(1,3)-FUCOSYLTRANSFERASE C-RELATED"/>
    <property type="match status" value="1"/>
</dbReference>
<evidence type="ECO:0000256" key="11">
    <source>
        <dbReference type="ARBA" id="ARBA00023180"/>
    </source>
</evidence>
<dbReference type="UniPathway" id="UPA00378"/>
<dbReference type="EC" id="2.4.1.-" evidence="12"/>
<reference evidence="17" key="1">
    <citation type="submission" date="2012-12" db="EMBL/GenBank/DDBJ databases">
        <authorList>
            <person name="Hellsten U."/>
            <person name="Grimwood J."/>
            <person name="Chapman J.A."/>
            <person name="Shapiro H."/>
            <person name="Aerts A."/>
            <person name="Otillar R.P."/>
            <person name="Terry A.Y."/>
            <person name="Boore J.L."/>
            <person name="Simakov O."/>
            <person name="Marletaz F."/>
            <person name="Cho S.-J."/>
            <person name="Edsinger-Gonzales E."/>
            <person name="Havlak P."/>
            <person name="Kuo D.-H."/>
            <person name="Larsson T."/>
            <person name="Lv J."/>
            <person name="Arendt D."/>
            <person name="Savage R."/>
            <person name="Osoegawa K."/>
            <person name="de Jong P."/>
            <person name="Lindberg D.R."/>
            <person name="Seaver E.C."/>
            <person name="Weisblat D.A."/>
            <person name="Putnam N.H."/>
            <person name="Grigoriev I.V."/>
            <person name="Rokhsar D.S."/>
        </authorList>
    </citation>
    <scope>NUCLEOTIDE SEQUENCE</scope>
    <source>
        <strain evidence="17">I ESC-2004</strain>
    </source>
</reference>
<keyword evidence="6 12" id="KW-0812">Transmembrane</keyword>
<evidence type="ECO:0000256" key="6">
    <source>
        <dbReference type="ARBA" id="ARBA00022692"/>
    </source>
</evidence>
<dbReference type="EnsemblMetazoa" id="CapteT126510">
    <property type="protein sequence ID" value="CapteP126510"/>
    <property type="gene ID" value="CapteG126510"/>
</dbReference>
<keyword evidence="9 12" id="KW-0333">Golgi apparatus</keyword>
<evidence type="ECO:0000256" key="2">
    <source>
        <dbReference type="ARBA" id="ARBA00004922"/>
    </source>
</evidence>
<dbReference type="GO" id="GO:0000139">
    <property type="term" value="C:Golgi membrane"/>
    <property type="evidence" value="ECO:0007669"/>
    <property type="project" value="UniProtKB-SubCell"/>
</dbReference>
<dbReference type="InterPro" id="IPR001503">
    <property type="entry name" value="Glyco_trans_10"/>
</dbReference>
<dbReference type="InterPro" id="IPR031481">
    <property type="entry name" value="Glyco_tran_10_N"/>
</dbReference>
<reference evidence="16" key="3">
    <citation type="submission" date="2015-06" db="UniProtKB">
        <authorList>
            <consortium name="EnsemblMetazoa"/>
        </authorList>
    </citation>
    <scope>IDENTIFICATION</scope>
</reference>
<evidence type="ECO:0000256" key="10">
    <source>
        <dbReference type="ARBA" id="ARBA00023136"/>
    </source>
</evidence>
<dbReference type="Pfam" id="PF17039">
    <property type="entry name" value="Glyco_tran_10_N"/>
    <property type="match status" value="1"/>
</dbReference>
<reference evidence="15 17" key="2">
    <citation type="journal article" date="2013" name="Nature">
        <title>Insights into bilaterian evolution from three spiralian genomes.</title>
        <authorList>
            <person name="Simakov O."/>
            <person name="Marletaz F."/>
            <person name="Cho S.J."/>
            <person name="Edsinger-Gonzales E."/>
            <person name="Havlak P."/>
            <person name="Hellsten U."/>
            <person name="Kuo D.H."/>
            <person name="Larsson T."/>
            <person name="Lv J."/>
            <person name="Arendt D."/>
            <person name="Savage R."/>
            <person name="Osoegawa K."/>
            <person name="de Jong P."/>
            <person name="Grimwood J."/>
            <person name="Chapman J.A."/>
            <person name="Shapiro H."/>
            <person name="Aerts A."/>
            <person name="Otillar R.P."/>
            <person name="Terry A.Y."/>
            <person name="Boore J.L."/>
            <person name="Grigoriev I.V."/>
            <person name="Lindberg D.R."/>
            <person name="Seaver E.C."/>
            <person name="Weisblat D.A."/>
            <person name="Putnam N.H."/>
            <person name="Rokhsar D.S."/>
        </authorList>
    </citation>
    <scope>NUCLEOTIDE SEQUENCE</scope>
    <source>
        <strain evidence="15 17">I ESC-2004</strain>
    </source>
</reference>
<dbReference type="Pfam" id="PF00852">
    <property type="entry name" value="Glyco_transf_10"/>
    <property type="match status" value="1"/>
</dbReference>
<dbReference type="GO" id="GO:0032580">
    <property type="term" value="C:Golgi cisterna membrane"/>
    <property type="evidence" value="ECO:0007669"/>
    <property type="project" value="UniProtKB-SubCell"/>
</dbReference>
<protein>
    <recommendedName>
        <fullName evidence="12">Fucosyltransferase</fullName>
        <ecNumber evidence="12">2.4.1.-</ecNumber>
    </recommendedName>
</protein>
<dbReference type="InterPro" id="IPR055270">
    <property type="entry name" value="Glyco_tran_10_C"/>
</dbReference>
<keyword evidence="11" id="KW-0325">Glycoprotein</keyword>
<keyword evidence="8" id="KW-1133">Transmembrane helix</keyword>
<comment type="similarity">
    <text evidence="3 12">Belongs to the glycosyltransferase 10 family.</text>
</comment>
<dbReference type="InterPro" id="IPR038577">
    <property type="entry name" value="GT10-like_C_sf"/>
</dbReference>
<dbReference type="EMBL" id="KB306385">
    <property type="protein sequence ID" value="ELT99917.1"/>
    <property type="molecule type" value="Genomic_DNA"/>
</dbReference>
<dbReference type="OMA" id="EFTHAIC"/>
<dbReference type="AlphaFoldDB" id="R7U224"/>
<evidence type="ECO:0000313" key="16">
    <source>
        <dbReference type="EnsemblMetazoa" id="CapteP126510"/>
    </source>
</evidence>
<dbReference type="Gene3D" id="3.40.50.11660">
    <property type="entry name" value="Glycosyl transferase family 10, C-terminal domain"/>
    <property type="match status" value="1"/>
</dbReference>
<evidence type="ECO:0000256" key="5">
    <source>
        <dbReference type="ARBA" id="ARBA00022679"/>
    </source>
</evidence>
<dbReference type="STRING" id="283909.R7U224"/>
<dbReference type="OrthoDB" id="427096at2759"/>
<evidence type="ECO:0000256" key="8">
    <source>
        <dbReference type="ARBA" id="ARBA00022989"/>
    </source>
</evidence>
<dbReference type="FunFam" id="3.40.50.11660:FF:000002">
    <property type="entry name" value="Alpha-(1,3)-fucosyltransferase"/>
    <property type="match status" value="1"/>
</dbReference>
<keyword evidence="17" id="KW-1185">Reference proteome</keyword>
<evidence type="ECO:0000256" key="7">
    <source>
        <dbReference type="ARBA" id="ARBA00022968"/>
    </source>
</evidence>
<keyword evidence="4 12" id="KW-0328">Glycosyltransferase</keyword>
<evidence type="ECO:0000259" key="13">
    <source>
        <dbReference type="Pfam" id="PF00852"/>
    </source>
</evidence>
<name>R7U224_CAPTE</name>
<feature type="domain" description="Fucosyltransferase N-terminal" evidence="14">
    <location>
        <begin position="2"/>
        <end position="83"/>
    </location>
</feature>
<evidence type="ECO:0000256" key="4">
    <source>
        <dbReference type="ARBA" id="ARBA00022676"/>
    </source>
</evidence>